<keyword evidence="2" id="KW-1185">Reference proteome</keyword>
<dbReference type="Proteomes" id="UP000308600">
    <property type="component" value="Unassembled WGS sequence"/>
</dbReference>
<protein>
    <submittedName>
        <fullName evidence="1">Uncharacterized protein</fullName>
    </submittedName>
</protein>
<dbReference type="EMBL" id="ML209982">
    <property type="protein sequence ID" value="TFK57842.1"/>
    <property type="molecule type" value="Genomic_DNA"/>
</dbReference>
<evidence type="ECO:0000313" key="1">
    <source>
        <dbReference type="EMBL" id="TFK57842.1"/>
    </source>
</evidence>
<organism evidence="1 2">
    <name type="scientific">Pluteus cervinus</name>
    <dbReference type="NCBI Taxonomy" id="181527"/>
    <lineage>
        <taxon>Eukaryota</taxon>
        <taxon>Fungi</taxon>
        <taxon>Dikarya</taxon>
        <taxon>Basidiomycota</taxon>
        <taxon>Agaricomycotina</taxon>
        <taxon>Agaricomycetes</taxon>
        <taxon>Agaricomycetidae</taxon>
        <taxon>Agaricales</taxon>
        <taxon>Pluteineae</taxon>
        <taxon>Pluteaceae</taxon>
        <taxon>Pluteus</taxon>
    </lineage>
</organism>
<proteinExistence type="predicted"/>
<reference evidence="1 2" key="1">
    <citation type="journal article" date="2019" name="Nat. Ecol. Evol.">
        <title>Megaphylogeny resolves global patterns of mushroom evolution.</title>
        <authorList>
            <person name="Varga T."/>
            <person name="Krizsan K."/>
            <person name="Foldi C."/>
            <person name="Dima B."/>
            <person name="Sanchez-Garcia M."/>
            <person name="Sanchez-Ramirez S."/>
            <person name="Szollosi G.J."/>
            <person name="Szarkandi J.G."/>
            <person name="Papp V."/>
            <person name="Albert L."/>
            <person name="Andreopoulos W."/>
            <person name="Angelini C."/>
            <person name="Antonin V."/>
            <person name="Barry K.W."/>
            <person name="Bougher N.L."/>
            <person name="Buchanan P."/>
            <person name="Buyck B."/>
            <person name="Bense V."/>
            <person name="Catcheside P."/>
            <person name="Chovatia M."/>
            <person name="Cooper J."/>
            <person name="Damon W."/>
            <person name="Desjardin D."/>
            <person name="Finy P."/>
            <person name="Geml J."/>
            <person name="Haridas S."/>
            <person name="Hughes K."/>
            <person name="Justo A."/>
            <person name="Karasinski D."/>
            <person name="Kautmanova I."/>
            <person name="Kiss B."/>
            <person name="Kocsube S."/>
            <person name="Kotiranta H."/>
            <person name="LaButti K.M."/>
            <person name="Lechner B.E."/>
            <person name="Liimatainen K."/>
            <person name="Lipzen A."/>
            <person name="Lukacs Z."/>
            <person name="Mihaltcheva S."/>
            <person name="Morgado L.N."/>
            <person name="Niskanen T."/>
            <person name="Noordeloos M.E."/>
            <person name="Ohm R.A."/>
            <person name="Ortiz-Santana B."/>
            <person name="Ovrebo C."/>
            <person name="Racz N."/>
            <person name="Riley R."/>
            <person name="Savchenko A."/>
            <person name="Shiryaev A."/>
            <person name="Soop K."/>
            <person name="Spirin V."/>
            <person name="Szebenyi C."/>
            <person name="Tomsovsky M."/>
            <person name="Tulloss R.E."/>
            <person name="Uehling J."/>
            <person name="Grigoriev I.V."/>
            <person name="Vagvolgyi C."/>
            <person name="Papp T."/>
            <person name="Martin F.M."/>
            <person name="Miettinen O."/>
            <person name="Hibbett D.S."/>
            <person name="Nagy L.G."/>
        </authorList>
    </citation>
    <scope>NUCLEOTIDE SEQUENCE [LARGE SCALE GENOMIC DNA]</scope>
    <source>
        <strain evidence="1 2">NL-1719</strain>
    </source>
</reference>
<sequence>MAEIRSQIATLSRPVEPRRPTPIPISQPTPRKVVPNWLPEGYEASVSTIGITGFDVGPAPSTPTPRTHTGLSYIGEDPAKWSKPREPPPSSLSSEEERELLQKSRIRQQQTNDYTPIHSPVVASMGFANTITIPGKSFLNPVSRSKPAAKVPENTTTGPSWLNPMPPLRSHQPLPQQPPPQPPKIGDEIEEEESMIEGEEEEIAEEAEIVEMTDTVVDKEEEDHHIDETKKGLNPLHQPSGPEKERMSSSLLTP</sequence>
<accession>A0ACD2ZWU7</accession>
<evidence type="ECO:0000313" key="2">
    <source>
        <dbReference type="Proteomes" id="UP000308600"/>
    </source>
</evidence>
<gene>
    <name evidence="1" type="ORF">BDN72DRAFT_907424</name>
</gene>
<name>A0ACD2ZWU7_9AGAR</name>